<evidence type="ECO:0000313" key="4">
    <source>
        <dbReference type="Proteomes" id="UP000019763"/>
    </source>
</evidence>
<feature type="compositionally biased region" description="Low complexity" evidence="1">
    <location>
        <begin position="318"/>
        <end position="327"/>
    </location>
</feature>
<accession>A0A023B1U8</accession>
<dbReference type="Proteomes" id="UP000019763">
    <property type="component" value="Unassembled WGS sequence"/>
</dbReference>
<feature type="compositionally biased region" description="Low complexity" evidence="1">
    <location>
        <begin position="805"/>
        <end position="819"/>
    </location>
</feature>
<feature type="region of interest" description="Disordered" evidence="1">
    <location>
        <begin position="1037"/>
        <end position="1064"/>
    </location>
</feature>
<feature type="compositionally biased region" description="Low complexity" evidence="1">
    <location>
        <begin position="121"/>
        <end position="161"/>
    </location>
</feature>
<gene>
    <name evidence="3" type="ORF">GNI_129320</name>
</gene>
<feature type="region of interest" description="Disordered" evidence="1">
    <location>
        <begin position="614"/>
        <end position="637"/>
    </location>
</feature>
<reference evidence="3" key="1">
    <citation type="submission" date="2013-12" db="EMBL/GenBank/DDBJ databases">
        <authorList>
            <person name="Omoto C.K."/>
            <person name="Sibley D."/>
            <person name="Venepally P."/>
            <person name="Hadjithomas M."/>
            <person name="Karamycheva S."/>
            <person name="Brunk B."/>
            <person name="Roos D."/>
            <person name="Caler E."/>
            <person name="Lorenzi H."/>
        </authorList>
    </citation>
    <scope>NUCLEOTIDE SEQUENCE</scope>
</reference>
<feature type="region of interest" description="Disordered" evidence="1">
    <location>
        <begin position="671"/>
        <end position="690"/>
    </location>
</feature>
<feature type="domain" description="RNase NYN" evidence="2">
    <location>
        <begin position="1181"/>
        <end position="1288"/>
    </location>
</feature>
<dbReference type="Gene3D" id="3.40.50.11980">
    <property type="match status" value="1"/>
</dbReference>
<organism evidence="3 4">
    <name type="scientific">Gregarina niphandrodes</name>
    <name type="common">Septate eugregarine</name>
    <dbReference type="NCBI Taxonomy" id="110365"/>
    <lineage>
        <taxon>Eukaryota</taxon>
        <taxon>Sar</taxon>
        <taxon>Alveolata</taxon>
        <taxon>Apicomplexa</taxon>
        <taxon>Conoidasida</taxon>
        <taxon>Gregarinasina</taxon>
        <taxon>Eugregarinorida</taxon>
        <taxon>Gregarinidae</taxon>
        <taxon>Gregarina</taxon>
    </lineage>
</organism>
<feature type="compositionally biased region" description="Low complexity" evidence="1">
    <location>
        <begin position="341"/>
        <end position="357"/>
    </location>
</feature>
<dbReference type="GeneID" id="22914529"/>
<feature type="compositionally biased region" description="Basic and acidic residues" evidence="1">
    <location>
        <begin position="539"/>
        <end position="560"/>
    </location>
</feature>
<dbReference type="VEuPathDB" id="CryptoDB:GNI_129320"/>
<evidence type="ECO:0000313" key="3">
    <source>
        <dbReference type="EMBL" id="EZG48327.1"/>
    </source>
</evidence>
<protein>
    <submittedName>
        <fullName evidence="3">Zc3h12a-like ribonuclease NYN domain protein</fullName>
    </submittedName>
</protein>
<name>A0A023B1U8_GRENI</name>
<feature type="region of interest" description="Disordered" evidence="1">
    <location>
        <begin position="842"/>
        <end position="867"/>
    </location>
</feature>
<dbReference type="OrthoDB" id="392925at2759"/>
<feature type="region of interest" description="Disordered" evidence="1">
    <location>
        <begin position="498"/>
        <end position="564"/>
    </location>
</feature>
<feature type="compositionally biased region" description="Basic and acidic residues" evidence="1">
    <location>
        <begin position="1141"/>
        <end position="1156"/>
    </location>
</feature>
<feature type="compositionally biased region" description="Acidic residues" evidence="1">
    <location>
        <begin position="680"/>
        <end position="690"/>
    </location>
</feature>
<dbReference type="RefSeq" id="XP_011132108.1">
    <property type="nucleotide sequence ID" value="XM_011133806.1"/>
</dbReference>
<sequence>MPLLPPGMILVSKKRSPTNLINNINSVSECVFQILNYFLDDLWEQVGTCEKQLVSTGETDCTNQLMTQLTAALAELHAILACRGSTDRKVLAALSACIGYVYSFRYVLNYVRRTCGGSNNAASTSRATSSRATSSRATTSPATTSRATTSRATTSRAASPRGKTFKGKCRRNGGAAAGGPPEGPRKKPPVRVSGAFDAALTCLPDCPQVDRLLAEEWIWQSIFADPLGGAGLEALRRLYLQTSFTASSHDGLLDSIRRVGLRSIAQGDVNFVDIRELPLQDNRIHLRGGSHYLTLNASLASELSRICLFTGELKHAQQHPPSQHPPSQVGPRAREGNGSAGELPTGSGSTGSEPTGGEPTGGDAIGGLWPLIYLWILFRQIDGVGVYDMSMESVMLFLASTIKALDEPPTPAETFRCRLRGAVPASDHKFDRRWNLVCSSAHHCPGELDTPAHCSYARSLVEFIHLVVANVDTDLVGSKINQVCANLDALCQRPLHDSDQMADSRSHSSSSEGTGLRSHGDSSPSRSKQGDTTPSSRDTSTRDDSSKDTSSKDTSSKESGKGCLGRSCLGRSGTGYADLRLTDIELADVGLADINLVDLGVEVEPVPQPIKMETTDEHDDAQHHDRVTADPMTSPADDFTVQEQSATHLNQIGYTVQNKAIQVYREEDCEKREQQRGKDEEGEQMEDEESLTVELKEDEDLLFFTILPCLLCACMSSAVTSEKNDSKKQKRLALGVCLRRLLRTMAQHGAESPSLLYCSLNGIYYLIQNDYLLEDLVVDRPNHLSRDLVCSCYVDLTEGALSRGSLSTRTSTSRGLSSRVNKRKRVRHEEILSRDSGVGMTPVVDGVKHKGMTNRNTRGVGHKEASHKEVSYKEVSYKEVSLKEVSHKEVSYKEVSHKEVRMNHHEGVNPVGVNHGVDCPFLSLDAITEQHRRFESIRLVQEIHRTCAFLGLDSTLEAPYMDVALPEDRWYFTHTSEDLNESPTCRGLLQIDWGLQLRNAEQQPSGLCARHPWRFNNQREQPEGGQQLEMDLCDQELPDREGEGPEREPRERQRAEQHGEGSIPVALEGVQAEGMEFLMSIIPECLSLSRLRLHNQTGEADERNFERERRGGLLHELLRLYETRDGSRESSRNLEQNPSREGVEQSHRTGTEKLYRETPYPLLPPRRTRSLSLQQKRSPSTVIIDVANVGIGYGKQKYRTKVFDVQGVLKAAKECTRLGLVPVCVVPEYYLSPQIHATKNSDLQLQLLRAQGMLEVTPNGDYDDSYMLYYAMRRSRTCILSNDKFRDQVLPVAEKMFEAISVNHHACHTLRKCNKCYDLFKKKVDFCRKWLNQHLITYCFIGDEFIINPDFKFPEG</sequence>
<comment type="caution">
    <text evidence="3">The sequence shown here is derived from an EMBL/GenBank/DDBJ whole genome shotgun (WGS) entry which is preliminary data.</text>
</comment>
<proteinExistence type="predicted"/>
<feature type="region of interest" description="Disordered" evidence="1">
    <location>
        <begin position="1124"/>
        <end position="1161"/>
    </location>
</feature>
<feature type="region of interest" description="Disordered" evidence="1">
    <location>
        <begin position="314"/>
        <end position="362"/>
    </location>
</feature>
<keyword evidence="4" id="KW-1185">Reference proteome</keyword>
<dbReference type="EMBL" id="AFNH02000965">
    <property type="protein sequence ID" value="EZG48327.1"/>
    <property type="molecule type" value="Genomic_DNA"/>
</dbReference>
<evidence type="ECO:0000256" key="1">
    <source>
        <dbReference type="SAM" id="MobiDB-lite"/>
    </source>
</evidence>
<feature type="region of interest" description="Disordered" evidence="1">
    <location>
        <begin position="118"/>
        <end position="190"/>
    </location>
</feature>
<feature type="region of interest" description="Disordered" evidence="1">
    <location>
        <begin position="805"/>
        <end position="826"/>
    </location>
</feature>
<feature type="compositionally biased region" description="Basic and acidic residues" evidence="1">
    <location>
        <begin position="1037"/>
        <end position="1059"/>
    </location>
</feature>
<evidence type="ECO:0000259" key="2">
    <source>
        <dbReference type="Pfam" id="PF11977"/>
    </source>
</evidence>
<dbReference type="InterPro" id="IPR021869">
    <property type="entry name" value="RNase_Zc3h12_NYN"/>
</dbReference>
<dbReference type="Pfam" id="PF11977">
    <property type="entry name" value="RNase_Zc3h12a"/>
    <property type="match status" value="1"/>
</dbReference>